<reference evidence="2" key="1">
    <citation type="submission" date="2025-08" db="UniProtKB">
        <authorList>
            <consortium name="Ensembl"/>
        </authorList>
    </citation>
    <scope>IDENTIFICATION</scope>
</reference>
<reference evidence="2" key="2">
    <citation type="submission" date="2025-09" db="UniProtKB">
        <authorList>
            <consortium name="Ensembl"/>
        </authorList>
    </citation>
    <scope>IDENTIFICATION</scope>
</reference>
<feature type="compositionally biased region" description="Polar residues" evidence="1">
    <location>
        <begin position="12"/>
        <end position="27"/>
    </location>
</feature>
<protein>
    <submittedName>
        <fullName evidence="2">Uncharacterized protein</fullName>
    </submittedName>
</protein>
<accession>A0A8C4J9T6</accession>
<evidence type="ECO:0000256" key="1">
    <source>
        <dbReference type="SAM" id="MobiDB-lite"/>
    </source>
</evidence>
<dbReference type="Proteomes" id="UP000694423">
    <property type="component" value="Unplaced"/>
</dbReference>
<name>A0A8C4J9T6_DRONO</name>
<evidence type="ECO:0000313" key="3">
    <source>
        <dbReference type="Proteomes" id="UP000694423"/>
    </source>
</evidence>
<feature type="region of interest" description="Disordered" evidence="1">
    <location>
        <begin position="1"/>
        <end position="27"/>
    </location>
</feature>
<sequence length="140" mass="15148">MLQKNKPVWSSPGGQNPSAKSFPGPSTSWRALTSGSISHAHLAEASQGSWWSPTGKSRRRGRNLRYSSLVQTGNEALMLCAGGAGCPKPKGLPVRLRFGCTMQSWGGPKGSIWDGEGNRKCIKVPVAWVLVVVSFLWLRE</sequence>
<dbReference type="AlphaFoldDB" id="A0A8C4J9T6"/>
<evidence type="ECO:0000313" key="2">
    <source>
        <dbReference type="Ensembl" id="ENSDNVP00000004182.1"/>
    </source>
</evidence>
<organism evidence="2 3">
    <name type="scientific">Dromaius novaehollandiae</name>
    <name type="common">Emu</name>
    <dbReference type="NCBI Taxonomy" id="8790"/>
    <lineage>
        <taxon>Eukaryota</taxon>
        <taxon>Metazoa</taxon>
        <taxon>Chordata</taxon>
        <taxon>Craniata</taxon>
        <taxon>Vertebrata</taxon>
        <taxon>Euteleostomi</taxon>
        <taxon>Archelosauria</taxon>
        <taxon>Archosauria</taxon>
        <taxon>Dinosauria</taxon>
        <taxon>Saurischia</taxon>
        <taxon>Theropoda</taxon>
        <taxon>Coelurosauria</taxon>
        <taxon>Aves</taxon>
        <taxon>Palaeognathae</taxon>
        <taxon>Casuariiformes</taxon>
        <taxon>Dromaiidae</taxon>
        <taxon>Dromaius</taxon>
    </lineage>
</organism>
<dbReference type="Ensembl" id="ENSDNVT00000005026.1">
    <property type="protein sequence ID" value="ENSDNVP00000004182.1"/>
    <property type="gene ID" value="ENSDNVG00000002968.1"/>
</dbReference>
<keyword evidence="3" id="KW-1185">Reference proteome</keyword>
<proteinExistence type="predicted"/>